<dbReference type="EMBL" id="BARS01008005">
    <property type="protein sequence ID" value="GAF72521.1"/>
    <property type="molecule type" value="Genomic_DNA"/>
</dbReference>
<evidence type="ECO:0008006" key="2">
    <source>
        <dbReference type="Google" id="ProtNLM"/>
    </source>
</evidence>
<evidence type="ECO:0000313" key="1">
    <source>
        <dbReference type="EMBL" id="GAF72521.1"/>
    </source>
</evidence>
<comment type="caution">
    <text evidence="1">The sequence shown here is derived from an EMBL/GenBank/DDBJ whole genome shotgun (WGS) entry which is preliminary data.</text>
</comment>
<organism evidence="1">
    <name type="scientific">marine sediment metagenome</name>
    <dbReference type="NCBI Taxonomy" id="412755"/>
    <lineage>
        <taxon>unclassified sequences</taxon>
        <taxon>metagenomes</taxon>
        <taxon>ecological metagenomes</taxon>
    </lineage>
</organism>
<protein>
    <recommendedName>
        <fullName evidence="2">Terminase large subunit gp17-like C-terminal domain-containing protein</fullName>
    </recommendedName>
</protein>
<dbReference type="AlphaFoldDB" id="X0SBK1"/>
<accession>X0SBK1</accession>
<feature type="non-terminal residue" evidence="1">
    <location>
        <position position="1"/>
    </location>
</feature>
<sequence length="302" mass="35297">LCPERWIDDKHPQYKHYLNLKKLKRKQIEPTNKSDQDLIKKKDLSAKRKIVGEYWWHSEYMQNPHPITGEVWKKLHYTLAFPGTAVFDLVCISIDRATTVKKTSDETGITVMFREREEQFNEVTEQKYHNYLVMDDYTQKIDIFDLIPFIDKLYKEYMKIYQRTMVIKIVVEKQGGGDDFIALAERGGYRFANCIIPVHSTRNKIVRIKDILRSPINNAQISFISSLEKSKVVNQIGTFPHCVLIDALDSLANGFNEMEKLPSVSRNVDEAITKLQHFRKVNTPTKGVSLKQALRQNRRSIF</sequence>
<name>X0SBK1_9ZZZZ</name>
<gene>
    <name evidence="1" type="ORF">S01H1_15339</name>
</gene>
<reference evidence="1" key="1">
    <citation type="journal article" date="2014" name="Front. Microbiol.">
        <title>High frequency of phylogenetically diverse reductive dehalogenase-homologous genes in deep subseafloor sedimentary metagenomes.</title>
        <authorList>
            <person name="Kawai M."/>
            <person name="Futagami T."/>
            <person name="Toyoda A."/>
            <person name="Takaki Y."/>
            <person name="Nishi S."/>
            <person name="Hori S."/>
            <person name="Arai W."/>
            <person name="Tsubouchi T."/>
            <person name="Morono Y."/>
            <person name="Uchiyama I."/>
            <person name="Ito T."/>
            <person name="Fujiyama A."/>
            <person name="Inagaki F."/>
            <person name="Takami H."/>
        </authorList>
    </citation>
    <scope>NUCLEOTIDE SEQUENCE</scope>
    <source>
        <strain evidence="1">Expedition CK06-06</strain>
    </source>
</reference>
<proteinExistence type="predicted"/>